<proteinExistence type="inferred from homology"/>
<evidence type="ECO:0000313" key="4">
    <source>
        <dbReference type="EMBL" id="TYP86954.1"/>
    </source>
</evidence>
<dbReference type="PANTHER" id="PTHR13774:SF39">
    <property type="entry name" value="BIOSYNTHESIS PROTEIN, PUTATIVE-RELATED"/>
    <property type="match status" value="1"/>
</dbReference>
<dbReference type="PANTHER" id="PTHR13774">
    <property type="entry name" value="PHENAZINE BIOSYNTHESIS PROTEIN"/>
    <property type="match status" value="1"/>
</dbReference>
<evidence type="ECO:0000256" key="2">
    <source>
        <dbReference type="ARBA" id="ARBA00023235"/>
    </source>
</evidence>
<sequence>MPMPESPTGAAPEILRYTAFSTDPAGGNPAGVVLDATSMTPDQMLATAAEVGFSETAFLVPREDGFDVRYFSPRAEVSFCGHATVASAVAHAERHGAGQLRYLTAAGPVDVLTGRAADGSWQATLTSVPPRTAPLDDDDRRELLGALRWSEGDLDPALPPRVAFAGAWHPVLAAAAPDRLDTLDYDEAALGRLMELRNWTTVALVRREDPTTFRARNPFPPGGVFEDPATGAAAAALGGYLRELDAVTVPATVTVLQGAEMGRPSRLVVDIPPDPTAGIRVTGSAVAIPG</sequence>
<dbReference type="Pfam" id="PF02567">
    <property type="entry name" value="PhzC-PhzF"/>
    <property type="match status" value="1"/>
</dbReference>
<organism evidence="4 5">
    <name type="scientific">Blastococcus xanthinilyticus</name>
    <dbReference type="NCBI Taxonomy" id="1564164"/>
    <lineage>
        <taxon>Bacteria</taxon>
        <taxon>Bacillati</taxon>
        <taxon>Actinomycetota</taxon>
        <taxon>Actinomycetes</taxon>
        <taxon>Geodermatophilales</taxon>
        <taxon>Geodermatophilaceae</taxon>
        <taxon>Blastococcus</taxon>
    </lineage>
</organism>
<comment type="similarity">
    <text evidence="1">Belongs to the PhzF family.</text>
</comment>
<dbReference type="GO" id="GO:0016853">
    <property type="term" value="F:isomerase activity"/>
    <property type="evidence" value="ECO:0007669"/>
    <property type="project" value="UniProtKB-KW"/>
</dbReference>
<dbReference type="EMBL" id="VNHW01000008">
    <property type="protein sequence ID" value="TYP86954.1"/>
    <property type="molecule type" value="Genomic_DNA"/>
</dbReference>
<gene>
    <name evidence="4" type="ORF">BD833_108241</name>
</gene>
<dbReference type="AlphaFoldDB" id="A0A5S5CV51"/>
<dbReference type="InterPro" id="IPR003719">
    <property type="entry name" value="Phenazine_PhzF-like"/>
</dbReference>
<dbReference type="Gene3D" id="3.10.310.10">
    <property type="entry name" value="Diaminopimelate Epimerase, Chain A, domain 1"/>
    <property type="match status" value="2"/>
</dbReference>
<dbReference type="SUPFAM" id="SSF54506">
    <property type="entry name" value="Diaminopimelate epimerase-like"/>
    <property type="match status" value="1"/>
</dbReference>
<dbReference type="GO" id="GO:0005737">
    <property type="term" value="C:cytoplasm"/>
    <property type="evidence" value="ECO:0007669"/>
    <property type="project" value="TreeGrafter"/>
</dbReference>
<dbReference type="Proteomes" id="UP000322499">
    <property type="component" value="Unassembled WGS sequence"/>
</dbReference>
<comment type="caution">
    <text evidence="4">The sequence shown here is derived from an EMBL/GenBank/DDBJ whole genome shotgun (WGS) entry which is preliminary data.</text>
</comment>
<feature type="active site" evidence="3">
    <location>
        <position position="55"/>
    </location>
</feature>
<protein>
    <submittedName>
        <fullName evidence="4">PhzF family phenazine biosynthesis protein</fullName>
    </submittedName>
</protein>
<evidence type="ECO:0000256" key="1">
    <source>
        <dbReference type="ARBA" id="ARBA00008270"/>
    </source>
</evidence>
<name>A0A5S5CV51_9ACTN</name>
<dbReference type="PIRSF" id="PIRSF016184">
    <property type="entry name" value="PhzC_PhzF"/>
    <property type="match status" value="1"/>
</dbReference>
<keyword evidence="2" id="KW-0413">Isomerase</keyword>
<evidence type="ECO:0000313" key="5">
    <source>
        <dbReference type="Proteomes" id="UP000322499"/>
    </source>
</evidence>
<keyword evidence="5" id="KW-1185">Reference proteome</keyword>
<dbReference type="RefSeq" id="WP_208092660.1">
    <property type="nucleotide sequence ID" value="NZ_VNHW01000008.1"/>
</dbReference>
<reference evidence="4 5" key="1">
    <citation type="submission" date="2019-07" db="EMBL/GenBank/DDBJ databases">
        <title>Genomic Encyclopedia of Archaeal and Bacterial Type Strains, Phase II (KMG-II): from individual species to whole genera.</title>
        <authorList>
            <person name="Goeker M."/>
        </authorList>
    </citation>
    <scope>NUCLEOTIDE SEQUENCE [LARGE SCALE GENOMIC DNA]</scope>
    <source>
        <strain evidence="4 5">DSM 46842</strain>
    </source>
</reference>
<dbReference type="NCBIfam" id="TIGR00654">
    <property type="entry name" value="PhzF_family"/>
    <property type="match status" value="1"/>
</dbReference>
<evidence type="ECO:0000256" key="3">
    <source>
        <dbReference type="PIRSR" id="PIRSR016184-1"/>
    </source>
</evidence>
<accession>A0A5S5CV51</accession>